<name>A0ABZ3J4F8_SPOA4</name>
<proteinExistence type="predicted"/>
<reference evidence="1" key="1">
    <citation type="submission" date="2024-05" db="EMBL/GenBank/DDBJ databases">
        <title>Isolation and characterization of Sporomusa carbonis sp. nov., a carboxydotrophic hydrogenogen in the genus of Sporomusa isolated from a charcoal burning pile.</title>
        <authorList>
            <person name="Boeer T."/>
            <person name="Rosenbaum F."/>
            <person name="Eysell L."/>
            <person name="Mueller V."/>
            <person name="Daniel R."/>
            <person name="Poehlein A."/>
        </authorList>
    </citation>
    <scope>NUCLEOTIDE SEQUENCE [LARGE SCALE GENOMIC DNA]</scope>
    <source>
        <strain evidence="1">DSM 3132</strain>
    </source>
</reference>
<dbReference type="RefSeq" id="WP_093791367.1">
    <property type="nucleotide sequence ID" value="NZ_CP155571.1"/>
</dbReference>
<evidence type="ECO:0000313" key="2">
    <source>
        <dbReference type="Proteomes" id="UP000216052"/>
    </source>
</evidence>
<protein>
    <recommendedName>
        <fullName evidence="3">Polymer-forming cytoskeletal</fullName>
    </recommendedName>
</protein>
<gene>
    <name evidence="1" type="ORF">SPACI_028440</name>
</gene>
<dbReference type="InterPro" id="IPR043019">
    <property type="entry name" value="GrlR_sf"/>
</dbReference>
<dbReference type="Gene3D" id="2.40.128.380">
    <property type="entry name" value="T3SS negative regulator GrlR"/>
    <property type="match status" value="1"/>
</dbReference>
<organism evidence="1 2">
    <name type="scientific">Sporomusa acidovorans (strain ATCC 49682 / DSM 3132 / Mol)</name>
    <dbReference type="NCBI Taxonomy" id="1123286"/>
    <lineage>
        <taxon>Bacteria</taxon>
        <taxon>Bacillati</taxon>
        <taxon>Bacillota</taxon>
        <taxon>Negativicutes</taxon>
        <taxon>Selenomonadales</taxon>
        <taxon>Sporomusaceae</taxon>
        <taxon>Sporomusa</taxon>
    </lineage>
</organism>
<dbReference type="Proteomes" id="UP000216052">
    <property type="component" value="Chromosome"/>
</dbReference>
<dbReference type="EMBL" id="CP155571">
    <property type="protein sequence ID" value="XFO72791.1"/>
    <property type="molecule type" value="Genomic_DNA"/>
</dbReference>
<keyword evidence="2" id="KW-1185">Reference proteome</keyword>
<sequence length="146" mass="15823">MTKSLWSIKFESDMKDFGSRVVMLDGDQVVGGDMGYYYLGKCTISGSSASAVITITKHNRAITSVFGDINSFKLTLTGNVNGDQISLSGNVEGFPQMKLTATMKKIVNLAYTLSGSPSTQTNSQNNRAKAYIDSLICEFDKTSGEY</sequence>
<evidence type="ECO:0000313" key="1">
    <source>
        <dbReference type="EMBL" id="XFO72791.1"/>
    </source>
</evidence>
<evidence type="ECO:0008006" key="3">
    <source>
        <dbReference type="Google" id="ProtNLM"/>
    </source>
</evidence>
<accession>A0ABZ3J4F8</accession>